<evidence type="ECO:0000256" key="7">
    <source>
        <dbReference type="ARBA" id="ARBA00023015"/>
    </source>
</evidence>
<reference evidence="11" key="2">
    <citation type="submission" date="2025-09" db="UniProtKB">
        <authorList>
            <consortium name="Ensembl"/>
        </authorList>
    </citation>
    <scope>IDENTIFICATION</scope>
</reference>
<dbReference type="PROSITE" id="PS00518">
    <property type="entry name" value="ZF_RING_1"/>
    <property type="match status" value="1"/>
</dbReference>
<dbReference type="Proteomes" id="UP000694426">
    <property type="component" value="Unplaced"/>
</dbReference>
<evidence type="ECO:0000313" key="12">
    <source>
        <dbReference type="Proteomes" id="UP000694426"/>
    </source>
</evidence>
<dbReference type="GO" id="GO:0000209">
    <property type="term" value="P:protein polyubiquitination"/>
    <property type="evidence" value="ECO:0007669"/>
    <property type="project" value="TreeGrafter"/>
</dbReference>
<evidence type="ECO:0000256" key="3">
    <source>
        <dbReference type="ARBA" id="ARBA00022679"/>
    </source>
</evidence>
<dbReference type="SMART" id="SM00184">
    <property type="entry name" value="RING"/>
    <property type="match status" value="1"/>
</dbReference>
<keyword evidence="4" id="KW-0479">Metal-binding</keyword>
<dbReference type="PANTHER" id="PTHR46077:SF1">
    <property type="entry name" value="TOP1 BINDING ARGININE_SERINE RICH PROTEIN, E3 UBIQUITIN LIGASE"/>
    <property type="match status" value="1"/>
</dbReference>
<dbReference type="Ensembl" id="ENSABRT00000007859.1">
    <property type="protein sequence ID" value="ENSABRP00000005423.1"/>
    <property type="gene ID" value="ENSABRG00000005062.1"/>
</dbReference>
<sequence>CTAFSSQCPSKSHRSFFPGPAWLRQPGYPGGVLAAADMSGGGPALLGQLGGDPGLSSFSSVTAAAAAPVRRSSPSSPALSCSPQQMESMDSELDGCCPICLDTCNNTSYVVPCLHQFCFGCIKLCIERQPKCPLCKKRVQSILHSVLTFTLAIRDSYSVSKSC</sequence>
<keyword evidence="8" id="KW-0804">Transcription</keyword>
<dbReference type="EC" id="2.3.2.27" evidence="2"/>
<evidence type="ECO:0000256" key="2">
    <source>
        <dbReference type="ARBA" id="ARBA00012483"/>
    </source>
</evidence>
<dbReference type="GO" id="GO:0061630">
    <property type="term" value="F:ubiquitin protein ligase activity"/>
    <property type="evidence" value="ECO:0007669"/>
    <property type="project" value="UniProtKB-EC"/>
</dbReference>
<name>A0A8B9I368_9AVES</name>
<evidence type="ECO:0000256" key="6">
    <source>
        <dbReference type="ARBA" id="ARBA00022833"/>
    </source>
</evidence>
<dbReference type="InterPro" id="IPR017907">
    <property type="entry name" value="Znf_RING_CS"/>
</dbReference>
<dbReference type="AlphaFoldDB" id="A0A8B9I368"/>
<dbReference type="InterPro" id="IPR018957">
    <property type="entry name" value="Znf_C3HC4_RING-type"/>
</dbReference>
<dbReference type="PANTHER" id="PTHR46077">
    <property type="entry name" value="E3 UBIQUITIN-PROTEIN LIGASE TOPORS"/>
    <property type="match status" value="1"/>
</dbReference>
<dbReference type="Pfam" id="PF00097">
    <property type="entry name" value="zf-C3HC4"/>
    <property type="match status" value="1"/>
</dbReference>
<dbReference type="GO" id="GO:0006513">
    <property type="term" value="P:protein monoubiquitination"/>
    <property type="evidence" value="ECO:0007669"/>
    <property type="project" value="TreeGrafter"/>
</dbReference>
<dbReference type="GeneTree" id="ENSGT01140000282630"/>
<evidence type="ECO:0000259" key="10">
    <source>
        <dbReference type="PROSITE" id="PS50089"/>
    </source>
</evidence>
<keyword evidence="7" id="KW-0805">Transcription regulation</keyword>
<evidence type="ECO:0000256" key="8">
    <source>
        <dbReference type="ARBA" id="ARBA00023163"/>
    </source>
</evidence>
<dbReference type="InterPro" id="IPR001841">
    <property type="entry name" value="Znf_RING"/>
</dbReference>
<keyword evidence="3" id="KW-0808">Transferase</keyword>
<protein>
    <recommendedName>
        <fullName evidence="2">RING-type E3 ubiquitin transferase</fullName>
        <ecNumber evidence="2">2.3.2.27</ecNumber>
    </recommendedName>
</protein>
<dbReference type="SUPFAM" id="SSF57850">
    <property type="entry name" value="RING/U-box"/>
    <property type="match status" value="1"/>
</dbReference>
<keyword evidence="6" id="KW-0862">Zinc</keyword>
<feature type="domain" description="RING-type" evidence="10">
    <location>
        <begin position="97"/>
        <end position="136"/>
    </location>
</feature>
<keyword evidence="5 9" id="KW-0863">Zinc-finger</keyword>
<dbReference type="PROSITE" id="PS50089">
    <property type="entry name" value="ZF_RING_2"/>
    <property type="match status" value="1"/>
</dbReference>
<comment type="catalytic activity">
    <reaction evidence="1">
        <text>S-ubiquitinyl-[E2 ubiquitin-conjugating enzyme]-L-cysteine + [acceptor protein]-L-lysine = [E2 ubiquitin-conjugating enzyme]-L-cysteine + N(6)-ubiquitinyl-[acceptor protein]-L-lysine.</text>
        <dbReference type="EC" id="2.3.2.27"/>
    </reaction>
</comment>
<proteinExistence type="predicted"/>
<evidence type="ECO:0000256" key="1">
    <source>
        <dbReference type="ARBA" id="ARBA00000900"/>
    </source>
</evidence>
<dbReference type="GO" id="GO:0008270">
    <property type="term" value="F:zinc ion binding"/>
    <property type="evidence" value="ECO:0007669"/>
    <property type="project" value="UniProtKB-KW"/>
</dbReference>
<evidence type="ECO:0000256" key="9">
    <source>
        <dbReference type="PROSITE-ProRule" id="PRU00175"/>
    </source>
</evidence>
<evidence type="ECO:0000313" key="11">
    <source>
        <dbReference type="Ensembl" id="ENSABRP00000005423.1"/>
    </source>
</evidence>
<organism evidence="11 12">
    <name type="scientific">Anser brachyrhynchus</name>
    <name type="common">Pink-footed goose</name>
    <dbReference type="NCBI Taxonomy" id="132585"/>
    <lineage>
        <taxon>Eukaryota</taxon>
        <taxon>Metazoa</taxon>
        <taxon>Chordata</taxon>
        <taxon>Craniata</taxon>
        <taxon>Vertebrata</taxon>
        <taxon>Euteleostomi</taxon>
        <taxon>Archelosauria</taxon>
        <taxon>Archosauria</taxon>
        <taxon>Dinosauria</taxon>
        <taxon>Saurischia</taxon>
        <taxon>Theropoda</taxon>
        <taxon>Coelurosauria</taxon>
        <taxon>Aves</taxon>
        <taxon>Neognathae</taxon>
        <taxon>Galloanserae</taxon>
        <taxon>Anseriformes</taxon>
        <taxon>Anatidae</taxon>
        <taxon>Anserinae</taxon>
        <taxon>Anser</taxon>
    </lineage>
</organism>
<evidence type="ECO:0000256" key="4">
    <source>
        <dbReference type="ARBA" id="ARBA00022723"/>
    </source>
</evidence>
<reference evidence="11" key="1">
    <citation type="submission" date="2025-08" db="UniProtKB">
        <authorList>
            <consortium name="Ensembl"/>
        </authorList>
    </citation>
    <scope>IDENTIFICATION</scope>
</reference>
<accession>A0A8B9I368</accession>
<evidence type="ECO:0000256" key="5">
    <source>
        <dbReference type="ARBA" id="ARBA00022771"/>
    </source>
</evidence>
<dbReference type="InterPro" id="IPR013083">
    <property type="entry name" value="Znf_RING/FYVE/PHD"/>
</dbReference>
<dbReference type="Gene3D" id="3.30.40.10">
    <property type="entry name" value="Zinc/RING finger domain, C3HC4 (zinc finger)"/>
    <property type="match status" value="1"/>
</dbReference>
<keyword evidence="12" id="KW-1185">Reference proteome</keyword>